<dbReference type="GO" id="GO:0102039">
    <property type="term" value="F:NADH-dependent peroxiredoxin activity"/>
    <property type="evidence" value="ECO:0007669"/>
    <property type="project" value="UniProtKB-EC"/>
</dbReference>
<dbReference type="InterPro" id="IPR024706">
    <property type="entry name" value="Peroxiredoxin_AhpC-typ"/>
</dbReference>
<dbReference type="PANTHER" id="PTHR10681:SF121">
    <property type="entry name" value="ALKYL HYDROPEROXIDE REDUCTASE C"/>
    <property type="match status" value="1"/>
</dbReference>
<dbReference type="InterPro" id="IPR013766">
    <property type="entry name" value="Thioredoxin_domain"/>
</dbReference>
<evidence type="ECO:0000256" key="8">
    <source>
        <dbReference type="ARBA" id="ARBA00023284"/>
    </source>
</evidence>
<dbReference type="GO" id="GO:0005829">
    <property type="term" value="C:cytosol"/>
    <property type="evidence" value="ECO:0007669"/>
    <property type="project" value="TreeGrafter"/>
</dbReference>
<dbReference type="InterPro" id="IPR050217">
    <property type="entry name" value="Peroxiredoxin"/>
</dbReference>
<evidence type="ECO:0000259" key="12">
    <source>
        <dbReference type="PROSITE" id="PS51352"/>
    </source>
</evidence>
<dbReference type="CDD" id="cd03015">
    <property type="entry name" value="PRX_Typ2cys"/>
    <property type="match status" value="1"/>
</dbReference>
<evidence type="ECO:0000256" key="9">
    <source>
        <dbReference type="ARBA" id="ARBA00032077"/>
    </source>
</evidence>
<dbReference type="GO" id="GO:0042744">
    <property type="term" value="P:hydrogen peroxide catabolic process"/>
    <property type="evidence" value="ECO:0007669"/>
    <property type="project" value="TreeGrafter"/>
</dbReference>
<dbReference type="Proteomes" id="UP000539075">
    <property type="component" value="Unassembled WGS sequence"/>
</dbReference>
<dbReference type="EC" id="1.11.1.26" evidence="3"/>
<comment type="catalytic activity">
    <reaction evidence="10">
        <text>a hydroperoxide + NADH + H(+) = an alcohol + NAD(+) + H2O</text>
        <dbReference type="Rhea" id="RHEA:62628"/>
        <dbReference type="ChEBI" id="CHEBI:15377"/>
        <dbReference type="ChEBI" id="CHEBI:15378"/>
        <dbReference type="ChEBI" id="CHEBI:30879"/>
        <dbReference type="ChEBI" id="CHEBI:35924"/>
        <dbReference type="ChEBI" id="CHEBI:57540"/>
        <dbReference type="ChEBI" id="CHEBI:57945"/>
        <dbReference type="EC" id="1.11.1.26"/>
    </reaction>
</comment>
<comment type="subunit">
    <text evidence="2">Homodimer; disulfide-linked, upon oxidation. 5 homodimers assemble to form a ring-like decamer.</text>
</comment>
<dbReference type="Gene3D" id="3.40.30.10">
    <property type="entry name" value="Glutaredoxin"/>
    <property type="match status" value="1"/>
</dbReference>
<name>A0A7W8C0B9_9BACT</name>
<evidence type="ECO:0000256" key="6">
    <source>
        <dbReference type="ARBA" id="ARBA00022862"/>
    </source>
</evidence>
<evidence type="ECO:0000256" key="2">
    <source>
        <dbReference type="ARBA" id="ARBA00011654"/>
    </source>
</evidence>
<evidence type="ECO:0000256" key="11">
    <source>
        <dbReference type="PIRSR" id="PIRSR000239-1"/>
    </source>
</evidence>
<sequence>MQDNDDNKRTCPAGLGQKIKDFAFSTYNPSSDSFEEHSFFEYSLSGKWLVIYFYPADFTFVCPTELADIGGYYKQLRNMGVEVISISTDSKFSHLAWCKAEKLLRDVNFLMASDTTGEIADFFGVYDKEAGTALRGTFIINPESILVGTEVNYYNVGRNAAELVRKMQAYVYVDKHPHQACPAAWEDGDGVLTPSEDLVGRVADFWVNRRS</sequence>
<dbReference type="InterPro" id="IPR019479">
    <property type="entry name" value="Peroxiredoxin_C"/>
</dbReference>
<protein>
    <recommendedName>
        <fullName evidence="4">Alkyl hydroperoxide reductase C</fullName>
        <ecNumber evidence="3">1.11.1.26</ecNumber>
    </recommendedName>
    <alternativeName>
        <fullName evidence="9">Peroxiredoxin</fullName>
    </alternativeName>
</protein>
<dbReference type="InterPro" id="IPR000866">
    <property type="entry name" value="AhpC/TSA"/>
</dbReference>
<dbReference type="PANTHER" id="PTHR10681">
    <property type="entry name" value="THIOREDOXIN PEROXIDASE"/>
    <property type="match status" value="1"/>
</dbReference>
<keyword evidence="5 13" id="KW-0575">Peroxidase</keyword>
<dbReference type="Pfam" id="PF00578">
    <property type="entry name" value="AhpC-TSA"/>
    <property type="match status" value="1"/>
</dbReference>
<evidence type="ECO:0000256" key="7">
    <source>
        <dbReference type="ARBA" id="ARBA00023002"/>
    </source>
</evidence>
<dbReference type="GO" id="GO:0006979">
    <property type="term" value="P:response to oxidative stress"/>
    <property type="evidence" value="ECO:0007669"/>
    <property type="project" value="TreeGrafter"/>
</dbReference>
<comment type="caution">
    <text evidence="13">The sequence shown here is derived from an EMBL/GenBank/DDBJ whole genome shotgun (WGS) entry which is preliminary data.</text>
</comment>
<proteinExistence type="inferred from homology"/>
<evidence type="ECO:0000313" key="14">
    <source>
        <dbReference type="Proteomes" id="UP000539075"/>
    </source>
</evidence>
<feature type="active site" description="Cysteine sulfenic acid (-SOH) intermediate; for peroxidase activity" evidence="11">
    <location>
        <position position="62"/>
    </location>
</feature>
<evidence type="ECO:0000256" key="1">
    <source>
        <dbReference type="ARBA" id="ARBA00009796"/>
    </source>
</evidence>
<dbReference type="Pfam" id="PF10417">
    <property type="entry name" value="1-cysPrx_C"/>
    <property type="match status" value="1"/>
</dbReference>
<reference evidence="13 14" key="1">
    <citation type="submission" date="2020-08" db="EMBL/GenBank/DDBJ databases">
        <title>Genomic Encyclopedia of Type Strains, Phase IV (KMG-IV): sequencing the most valuable type-strain genomes for metagenomic binning, comparative biology and taxonomic classification.</title>
        <authorList>
            <person name="Goeker M."/>
        </authorList>
    </citation>
    <scope>NUCLEOTIDE SEQUENCE [LARGE SCALE GENOMIC DNA]</scope>
    <source>
        <strain evidence="13 14">DSM 11275</strain>
    </source>
</reference>
<dbReference type="GO" id="GO:0033554">
    <property type="term" value="P:cellular response to stress"/>
    <property type="evidence" value="ECO:0007669"/>
    <property type="project" value="TreeGrafter"/>
</dbReference>
<comment type="similarity">
    <text evidence="1">Belongs to the peroxiredoxin family. AhpC/Prx1 subfamily.</text>
</comment>
<dbReference type="GO" id="GO:0008379">
    <property type="term" value="F:thioredoxin peroxidase activity"/>
    <property type="evidence" value="ECO:0007669"/>
    <property type="project" value="TreeGrafter"/>
</dbReference>
<dbReference type="RefSeq" id="WP_183718319.1">
    <property type="nucleotide sequence ID" value="NZ_JACHGO010000002.1"/>
</dbReference>
<dbReference type="AlphaFoldDB" id="A0A7W8C0B9"/>
<dbReference type="SUPFAM" id="SSF52833">
    <property type="entry name" value="Thioredoxin-like"/>
    <property type="match status" value="1"/>
</dbReference>
<gene>
    <name evidence="13" type="ORF">HNQ38_001045</name>
</gene>
<evidence type="ECO:0000256" key="4">
    <source>
        <dbReference type="ARBA" id="ARBA00017462"/>
    </source>
</evidence>
<dbReference type="EMBL" id="JACHGO010000002">
    <property type="protein sequence ID" value="MBB5142966.1"/>
    <property type="molecule type" value="Genomic_DNA"/>
</dbReference>
<evidence type="ECO:0000256" key="5">
    <source>
        <dbReference type="ARBA" id="ARBA00022559"/>
    </source>
</evidence>
<organism evidence="13 14">
    <name type="scientific">Desulfovibrio intestinalis</name>
    <dbReference type="NCBI Taxonomy" id="58621"/>
    <lineage>
        <taxon>Bacteria</taxon>
        <taxon>Pseudomonadati</taxon>
        <taxon>Thermodesulfobacteriota</taxon>
        <taxon>Desulfovibrionia</taxon>
        <taxon>Desulfovibrionales</taxon>
        <taxon>Desulfovibrionaceae</taxon>
        <taxon>Desulfovibrio</taxon>
    </lineage>
</organism>
<keyword evidence="7 13" id="KW-0560">Oxidoreductase</keyword>
<dbReference type="InterPro" id="IPR036249">
    <property type="entry name" value="Thioredoxin-like_sf"/>
</dbReference>
<evidence type="ECO:0000313" key="13">
    <source>
        <dbReference type="EMBL" id="MBB5142966.1"/>
    </source>
</evidence>
<feature type="domain" description="Thioredoxin" evidence="12">
    <location>
        <begin position="13"/>
        <end position="172"/>
    </location>
</feature>
<dbReference type="PROSITE" id="PS51352">
    <property type="entry name" value="THIOREDOXIN_2"/>
    <property type="match status" value="1"/>
</dbReference>
<keyword evidence="6" id="KW-0049">Antioxidant</keyword>
<evidence type="ECO:0000256" key="3">
    <source>
        <dbReference type="ARBA" id="ARBA00013021"/>
    </source>
</evidence>
<keyword evidence="14" id="KW-1185">Reference proteome</keyword>
<evidence type="ECO:0000256" key="10">
    <source>
        <dbReference type="ARBA" id="ARBA00047572"/>
    </source>
</evidence>
<accession>A0A7W8C0B9</accession>
<dbReference type="PIRSF" id="PIRSF000239">
    <property type="entry name" value="AHPC"/>
    <property type="match status" value="1"/>
</dbReference>
<keyword evidence="8" id="KW-0676">Redox-active center</keyword>
<dbReference type="GO" id="GO:0045454">
    <property type="term" value="P:cell redox homeostasis"/>
    <property type="evidence" value="ECO:0007669"/>
    <property type="project" value="TreeGrafter"/>
</dbReference>